<dbReference type="AlphaFoldDB" id="A0A1E1LEM6"/>
<proteinExistence type="predicted"/>
<feature type="compositionally biased region" description="Basic and acidic residues" evidence="1">
    <location>
        <begin position="157"/>
        <end position="191"/>
    </location>
</feature>
<name>A0A1E1LEM6_9HELO</name>
<evidence type="ECO:0000313" key="2">
    <source>
        <dbReference type="EMBL" id="CZT08980.1"/>
    </source>
</evidence>
<dbReference type="OrthoDB" id="5334244at2759"/>
<organism evidence="2 3">
    <name type="scientific">Rhynchosporium agropyri</name>
    <dbReference type="NCBI Taxonomy" id="914238"/>
    <lineage>
        <taxon>Eukaryota</taxon>
        <taxon>Fungi</taxon>
        <taxon>Dikarya</taxon>
        <taxon>Ascomycota</taxon>
        <taxon>Pezizomycotina</taxon>
        <taxon>Leotiomycetes</taxon>
        <taxon>Helotiales</taxon>
        <taxon>Ploettnerulaceae</taxon>
        <taxon>Rhynchosporium</taxon>
    </lineage>
</organism>
<dbReference type="Proteomes" id="UP000178912">
    <property type="component" value="Unassembled WGS sequence"/>
</dbReference>
<accession>A0A1E1LEM6</accession>
<evidence type="ECO:0000256" key="1">
    <source>
        <dbReference type="SAM" id="MobiDB-lite"/>
    </source>
</evidence>
<sequence>MPILRPYATLSSFTRRAAPRSLRQPSAARPISLSCARFAAQGYGDGKGDPRGENPQDQGASNDIKHNAEHPGPAPPSEGQGTGAGPTKGGSGGGKSPADASAQSGGSRSKEAKETGSSPTGGEIGGRSGGKSSSPEEKSKNGAAPKLAGDDVPGSDNSKEKQAEVEQHNKEFEQGHDRAPPAAEDKVDKKFWKGKGGTVDNE</sequence>
<dbReference type="EMBL" id="FJUX01000109">
    <property type="protein sequence ID" value="CZT08980.1"/>
    <property type="molecule type" value="Genomic_DNA"/>
</dbReference>
<feature type="region of interest" description="Disordered" evidence="1">
    <location>
        <begin position="40"/>
        <end position="202"/>
    </location>
</feature>
<evidence type="ECO:0000313" key="3">
    <source>
        <dbReference type="Proteomes" id="UP000178912"/>
    </source>
</evidence>
<protein>
    <submittedName>
        <fullName evidence="2">Uncharacterized protein</fullName>
    </submittedName>
</protein>
<feature type="compositionally biased region" description="Gly residues" evidence="1">
    <location>
        <begin position="80"/>
        <end position="95"/>
    </location>
</feature>
<keyword evidence="3" id="KW-1185">Reference proteome</keyword>
<gene>
    <name evidence="2" type="ORF">RAG0_13887</name>
</gene>
<reference evidence="3" key="1">
    <citation type="submission" date="2016-03" db="EMBL/GenBank/DDBJ databases">
        <authorList>
            <person name="Guldener U."/>
        </authorList>
    </citation>
    <scope>NUCLEOTIDE SEQUENCE [LARGE SCALE GENOMIC DNA]</scope>
    <source>
        <strain evidence="3">04CH-RAC-A.6.1</strain>
    </source>
</reference>